<dbReference type="InterPro" id="IPR020966">
    <property type="entry name" value="ALMT"/>
</dbReference>
<dbReference type="EMBL" id="JAZDWU010000001">
    <property type="protein sequence ID" value="KAL0015913.1"/>
    <property type="molecule type" value="Genomic_DNA"/>
</dbReference>
<evidence type="ECO:0000256" key="4">
    <source>
        <dbReference type="ARBA" id="ARBA00022692"/>
    </source>
</evidence>
<evidence type="ECO:0000256" key="7">
    <source>
        <dbReference type="ARBA" id="ARBA00023136"/>
    </source>
</evidence>
<evidence type="ECO:0000256" key="8">
    <source>
        <dbReference type="ARBA" id="ARBA00023303"/>
    </source>
</evidence>
<evidence type="ECO:0000256" key="3">
    <source>
        <dbReference type="ARBA" id="ARBA00022448"/>
    </source>
</evidence>
<feature type="region of interest" description="Disordered" evidence="9">
    <location>
        <begin position="461"/>
        <end position="500"/>
    </location>
</feature>
<keyword evidence="12" id="KW-1185">Reference proteome</keyword>
<sequence length="571" mass="64047">MNVLFKNLDNTEKLKQGVLVELEKVVLLHWRMNGKKGNCCIEINIPSSATKAGKKSGGNGFSCKAWIWNVWEFCKEDSNRVLFSFKVGLAVLLVSLLILFEAPYEVFGTNIIWSILTVAIMFEYTVGATFNRGFNRALGSLLAGILAIIVAQFAICAGRIAEPFIIGASIFLIGTLTSFIKQWPSFVPYEYGFRVILFTFCLIIVSGYRVGNPIKTSMDRLYSIAIGGFVAVFVNVLVFPMWAGEQLHQELVNGFNAVADSLEECVKKYLEDEESEHPEFTKNVMDDFPDEPAYKKCRTTLNSAAKLESLAGAAKWEPPHGRFRHFFYPWSEYVKVGAVLRYCAYEVMALHGVLHSEIQAPHNLRSTFRSEILEAANQAAKLVKSLGEDIRVMKRSQKNPLIKKVHSSTEKLQRAIDTHSYLLTSISETPDTFSKPSLPSKLSLSLSSTPYDFSSQLANLDSNNQEKDSNPTIQNIPLGTLPLPRTESYHETMRKHSRRLHSWPSREVDAFEEEGGSNTDLLPRMAALESTAALSLATFTSLLIEFVARVDHLVEVVDKLSKMAKFKHEVF</sequence>
<dbReference type="Proteomes" id="UP001459277">
    <property type="component" value="Unassembled WGS sequence"/>
</dbReference>
<evidence type="ECO:0000313" key="12">
    <source>
        <dbReference type="Proteomes" id="UP001459277"/>
    </source>
</evidence>
<reference evidence="11 12" key="1">
    <citation type="submission" date="2024-01" db="EMBL/GenBank/DDBJ databases">
        <title>A telomere-to-telomere, gap-free genome of sweet tea (Lithocarpus litseifolius).</title>
        <authorList>
            <person name="Zhou J."/>
        </authorList>
    </citation>
    <scope>NUCLEOTIDE SEQUENCE [LARGE SCALE GENOMIC DNA]</scope>
    <source>
        <strain evidence="11">Zhou-2022a</strain>
        <tissue evidence="11">Leaf</tissue>
    </source>
</reference>
<accession>A0AAW2E293</accession>
<keyword evidence="7 10" id="KW-0472">Membrane</keyword>
<evidence type="ECO:0000256" key="9">
    <source>
        <dbReference type="SAM" id="MobiDB-lite"/>
    </source>
</evidence>
<evidence type="ECO:0000256" key="6">
    <source>
        <dbReference type="ARBA" id="ARBA00023065"/>
    </source>
</evidence>
<dbReference type="GO" id="GO:0015743">
    <property type="term" value="P:malate transport"/>
    <property type="evidence" value="ECO:0007669"/>
    <property type="project" value="InterPro"/>
</dbReference>
<feature type="transmembrane region" description="Helical" evidence="10">
    <location>
        <begin position="192"/>
        <end position="210"/>
    </location>
</feature>
<dbReference type="AlphaFoldDB" id="A0AAW2E293"/>
<keyword evidence="5 10" id="KW-1133">Transmembrane helix</keyword>
<feature type="transmembrane region" description="Helical" evidence="10">
    <location>
        <begin position="222"/>
        <end position="243"/>
    </location>
</feature>
<dbReference type="PANTHER" id="PTHR31086">
    <property type="entry name" value="ALUMINUM-ACTIVATED MALATE TRANSPORTER 10"/>
    <property type="match status" value="1"/>
</dbReference>
<comment type="similarity">
    <text evidence="2">Belongs to the aromatic acid exporter (TC 2.A.85) family.</text>
</comment>
<comment type="caution">
    <text evidence="11">The sequence shown here is derived from an EMBL/GenBank/DDBJ whole genome shotgun (WGS) entry which is preliminary data.</text>
</comment>
<name>A0AAW2E293_9ROSI</name>
<organism evidence="11 12">
    <name type="scientific">Lithocarpus litseifolius</name>
    <dbReference type="NCBI Taxonomy" id="425828"/>
    <lineage>
        <taxon>Eukaryota</taxon>
        <taxon>Viridiplantae</taxon>
        <taxon>Streptophyta</taxon>
        <taxon>Embryophyta</taxon>
        <taxon>Tracheophyta</taxon>
        <taxon>Spermatophyta</taxon>
        <taxon>Magnoliopsida</taxon>
        <taxon>eudicotyledons</taxon>
        <taxon>Gunneridae</taxon>
        <taxon>Pentapetalae</taxon>
        <taxon>rosids</taxon>
        <taxon>fabids</taxon>
        <taxon>Fagales</taxon>
        <taxon>Fagaceae</taxon>
        <taxon>Lithocarpus</taxon>
    </lineage>
</organism>
<evidence type="ECO:0000256" key="2">
    <source>
        <dbReference type="ARBA" id="ARBA00007079"/>
    </source>
</evidence>
<feature type="transmembrane region" description="Helical" evidence="10">
    <location>
        <begin position="81"/>
        <end position="100"/>
    </location>
</feature>
<evidence type="ECO:0000313" key="11">
    <source>
        <dbReference type="EMBL" id="KAL0015913.1"/>
    </source>
</evidence>
<keyword evidence="4 10" id="KW-0812">Transmembrane</keyword>
<feature type="transmembrane region" description="Helical" evidence="10">
    <location>
        <begin position="138"/>
        <end position="157"/>
    </location>
</feature>
<feature type="transmembrane region" description="Helical" evidence="10">
    <location>
        <begin position="107"/>
        <end position="126"/>
    </location>
</feature>
<protein>
    <recommendedName>
        <fullName evidence="13">Aluminum-activated malate transporter</fullName>
    </recommendedName>
</protein>
<evidence type="ECO:0000256" key="10">
    <source>
        <dbReference type="SAM" id="Phobius"/>
    </source>
</evidence>
<dbReference type="Pfam" id="PF11744">
    <property type="entry name" value="ALMT"/>
    <property type="match status" value="1"/>
</dbReference>
<evidence type="ECO:0008006" key="13">
    <source>
        <dbReference type="Google" id="ProtNLM"/>
    </source>
</evidence>
<keyword evidence="3" id="KW-0813">Transport</keyword>
<proteinExistence type="inferred from homology"/>
<keyword evidence="8" id="KW-0407">Ion channel</keyword>
<comment type="subcellular location">
    <subcellularLocation>
        <location evidence="1">Membrane</location>
        <topology evidence="1">Multi-pass membrane protein</topology>
    </subcellularLocation>
</comment>
<feature type="transmembrane region" description="Helical" evidence="10">
    <location>
        <begin position="164"/>
        <end position="180"/>
    </location>
</feature>
<gene>
    <name evidence="11" type="ORF">SO802_002982</name>
</gene>
<evidence type="ECO:0000256" key="5">
    <source>
        <dbReference type="ARBA" id="ARBA00022989"/>
    </source>
</evidence>
<evidence type="ECO:0000256" key="1">
    <source>
        <dbReference type="ARBA" id="ARBA00004141"/>
    </source>
</evidence>
<keyword evidence="6" id="KW-0406">Ion transport</keyword>
<dbReference type="GO" id="GO:0034220">
    <property type="term" value="P:monoatomic ion transmembrane transport"/>
    <property type="evidence" value="ECO:0007669"/>
    <property type="project" value="UniProtKB-KW"/>
</dbReference>
<dbReference type="GO" id="GO:0016020">
    <property type="term" value="C:membrane"/>
    <property type="evidence" value="ECO:0007669"/>
    <property type="project" value="UniProtKB-SubCell"/>
</dbReference>